<keyword evidence="2 4" id="KW-0238">DNA-binding</keyword>
<sequence length="156" mass="16918">MPRREQRKLRTRRALVESALRLFMAKGYESTTVAEIAAAAEVSPATFFNYFPGKEEVIFADRLAQAEALAQALGESRAGETPAQALLRALHRMLDSPEWTMDPEAGDLVLARIRLIATVPALSARALRTGVPARPLPDLIRDAAAAALSPSRPEAT</sequence>
<dbReference type="Gene3D" id="1.10.357.10">
    <property type="entry name" value="Tetracycline Repressor, domain 2"/>
    <property type="match status" value="1"/>
</dbReference>
<dbReference type="PANTHER" id="PTHR30055">
    <property type="entry name" value="HTH-TYPE TRANSCRIPTIONAL REGULATOR RUTR"/>
    <property type="match status" value="1"/>
</dbReference>
<accession>A0ABV8GMU4</accession>
<feature type="DNA-binding region" description="H-T-H motif" evidence="4">
    <location>
        <begin position="32"/>
        <end position="51"/>
    </location>
</feature>
<evidence type="ECO:0000256" key="1">
    <source>
        <dbReference type="ARBA" id="ARBA00023015"/>
    </source>
</evidence>
<keyword evidence="3" id="KW-0804">Transcription</keyword>
<name>A0ABV8GMU4_9ACTN</name>
<dbReference type="PANTHER" id="PTHR30055:SF234">
    <property type="entry name" value="HTH-TYPE TRANSCRIPTIONAL REGULATOR BETI"/>
    <property type="match status" value="1"/>
</dbReference>
<evidence type="ECO:0000256" key="4">
    <source>
        <dbReference type="PROSITE-ProRule" id="PRU00335"/>
    </source>
</evidence>
<dbReference type="InterPro" id="IPR023772">
    <property type="entry name" value="DNA-bd_HTH_TetR-type_CS"/>
</dbReference>
<dbReference type="Pfam" id="PF00440">
    <property type="entry name" value="TetR_N"/>
    <property type="match status" value="1"/>
</dbReference>
<dbReference type="PROSITE" id="PS50977">
    <property type="entry name" value="HTH_TETR_2"/>
    <property type="match status" value="1"/>
</dbReference>
<evidence type="ECO:0000256" key="3">
    <source>
        <dbReference type="ARBA" id="ARBA00023163"/>
    </source>
</evidence>
<evidence type="ECO:0000313" key="7">
    <source>
        <dbReference type="Proteomes" id="UP001595851"/>
    </source>
</evidence>
<evidence type="ECO:0000313" key="6">
    <source>
        <dbReference type="EMBL" id="MFC4014254.1"/>
    </source>
</evidence>
<dbReference type="EMBL" id="JBHSBI010000033">
    <property type="protein sequence ID" value="MFC4014254.1"/>
    <property type="molecule type" value="Genomic_DNA"/>
</dbReference>
<dbReference type="PROSITE" id="PS01081">
    <property type="entry name" value="HTH_TETR_1"/>
    <property type="match status" value="1"/>
</dbReference>
<dbReference type="SUPFAM" id="SSF46689">
    <property type="entry name" value="Homeodomain-like"/>
    <property type="match status" value="1"/>
</dbReference>
<feature type="domain" description="HTH tetR-type" evidence="5">
    <location>
        <begin position="9"/>
        <end position="69"/>
    </location>
</feature>
<gene>
    <name evidence="6" type="ORF">ACFOY2_44010</name>
</gene>
<protein>
    <submittedName>
        <fullName evidence="6">TetR/AcrR family transcriptional regulator</fullName>
    </submittedName>
</protein>
<dbReference type="InterPro" id="IPR009057">
    <property type="entry name" value="Homeodomain-like_sf"/>
</dbReference>
<dbReference type="Proteomes" id="UP001595851">
    <property type="component" value="Unassembled WGS sequence"/>
</dbReference>
<keyword evidence="7" id="KW-1185">Reference proteome</keyword>
<dbReference type="InterPro" id="IPR050109">
    <property type="entry name" value="HTH-type_TetR-like_transc_reg"/>
</dbReference>
<evidence type="ECO:0000256" key="2">
    <source>
        <dbReference type="ARBA" id="ARBA00023125"/>
    </source>
</evidence>
<organism evidence="6 7">
    <name type="scientific">Nonomuraea purpurea</name>
    <dbReference type="NCBI Taxonomy" id="1849276"/>
    <lineage>
        <taxon>Bacteria</taxon>
        <taxon>Bacillati</taxon>
        <taxon>Actinomycetota</taxon>
        <taxon>Actinomycetes</taxon>
        <taxon>Streptosporangiales</taxon>
        <taxon>Streptosporangiaceae</taxon>
        <taxon>Nonomuraea</taxon>
    </lineage>
</organism>
<proteinExistence type="predicted"/>
<evidence type="ECO:0000259" key="5">
    <source>
        <dbReference type="PROSITE" id="PS50977"/>
    </source>
</evidence>
<comment type="caution">
    <text evidence="6">The sequence shown here is derived from an EMBL/GenBank/DDBJ whole genome shotgun (WGS) entry which is preliminary data.</text>
</comment>
<dbReference type="InterPro" id="IPR001647">
    <property type="entry name" value="HTH_TetR"/>
</dbReference>
<keyword evidence="1" id="KW-0805">Transcription regulation</keyword>
<reference evidence="7" key="1">
    <citation type="journal article" date="2019" name="Int. J. Syst. Evol. Microbiol.">
        <title>The Global Catalogue of Microorganisms (GCM) 10K type strain sequencing project: providing services to taxonomists for standard genome sequencing and annotation.</title>
        <authorList>
            <consortium name="The Broad Institute Genomics Platform"/>
            <consortium name="The Broad Institute Genome Sequencing Center for Infectious Disease"/>
            <person name="Wu L."/>
            <person name="Ma J."/>
        </authorList>
    </citation>
    <scope>NUCLEOTIDE SEQUENCE [LARGE SCALE GENOMIC DNA]</scope>
    <source>
        <strain evidence="7">TBRC 1276</strain>
    </source>
</reference>
<dbReference type="RefSeq" id="WP_379534100.1">
    <property type="nucleotide sequence ID" value="NZ_JBHSBI010000033.1"/>
</dbReference>
<dbReference type="PRINTS" id="PR00455">
    <property type="entry name" value="HTHTETR"/>
</dbReference>